<evidence type="ECO:0000313" key="2">
    <source>
        <dbReference type="Proteomes" id="UP001172386"/>
    </source>
</evidence>
<keyword evidence="2" id="KW-1185">Reference proteome</keyword>
<dbReference type="EMBL" id="JAPDRQ010000263">
    <property type="protein sequence ID" value="KAJ9651339.1"/>
    <property type="molecule type" value="Genomic_DNA"/>
</dbReference>
<comment type="caution">
    <text evidence="1">The sequence shown here is derived from an EMBL/GenBank/DDBJ whole genome shotgun (WGS) entry which is preliminary data.</text>
</comment>
<organism evidence="1 2">
    <name type="scientific">Neophaeococcomyces mojaviensis</name>
    <dbReference type="NCBI Taxonomy" id="3383035"/>
    <lineage>
        <taxon>Eukaryota</taxon>
        <taxon>Fungi</taxon>
        <taxon>Dikarya</taxon>
        <taxon>Ascomycota</taxon>
        <taxon>Pezizomycotina</taxon>
        <taxon>Eurotiomycetes</taxon>
        <taxon>Chaetothyriomycetidae</taxon>
        <taxon>Chaetothyriales</taxon>
        <taxon>Chaetothyriales incertae sedis</taxon>
        <taxon>Neophaeococcomyces</taxon>
    </lineage>
</organism>
<name>A0ACC2ZUJ7_9EURO</name>
<gene>
    <name evidence="1" type="ORF">H2198_009373</name>
</gene>
<sequence>MANKTILQGFEWYSVGLESTLILPKPGYKDEKPRIRATSHWTRLEELLPQFSVLGITSIWIPPACKATNPKDNGYGVYDLYDLGEFNTKGSVATKWGTKAELEALCGKAQSQSIDIIFDAVLNHRASPDALEECLAVRVDLNERTKELDVEPRTINAWTKFNYEARNGKYSGLRYHSVHFSGTDWDHKTREKGIFKIMGKRSDGSAKNWAVDVATTENGNYDYLMFVDVDYGDSEVQEDVKRWGRWLVDTLPGVRGMRLDAIKHYSASFQRKFIDYIAEYADCGNDKFFFIGEYWLANSKYLSSHLSNIFAGTNFHLFDVKLMYNFHDFSTGTLRDLRKVFGNTFVALQPTRAVTFVTNHDTQEMQSLAAPVEPWFIPHAYAIILLRIEGTPCVFWGDLYGTNGPKPREPACGGHLSRLVLARKHYAYGRQEDYFDDPRCIGWVRGGMSPDAELCGLTVLVNTAWSWRRKRMRVAKVFAGQVWSDIMGWAWSGVLIDDEGYGEFVVGPRSVSVWTWQNASFREEIDSLVYPLEPEFESQLDDGIERGFSSTDASHKY</sequence>
<protein>
    <submittedName>
        <fullName evidence="1">Uncharacterized protein</fullName>
    </submittedName>
</protein>
<dbReference type="Proteomes" id="UP001172386">
    <property type="component" value="Unassembled WGS sequence"/>
</dbReference>
<reference evidence="1" key="1">
    <citation type="submission" date="2022-10" db="EMBL/GenBank/DDBJ databases">
        <title>Culturing micro-colonial fungi from biological soil crusts in the Mojave desert and describing Neophaeococcomyces mojavensis, and introducing the new genera and species Taxawa tesnikishii.</title>
        <authorList>
            <person name="Kurbessoian T."/>
            <person name="Stajich J.E."/>
        </authorList>
    </citation>
    <scope>NUCLEOTIDE SEQUENCE</scope>
    <source>
        <strain evidence="1">JES_112</strain>
    </source>
</reference>
<evidence type="ECO:0000313" key="1">
    <source>
        <dbReference type="EMBL" id="KAJ9651339.1"/>
    </source>
</evidence>
<accession>A0ACC2ZUJ7</accession>
<proteinExistence type="predicted"/>